<evidence type="ECO:0000313" key="2">
    <source>
        <dbReference type="EMBL" id="GEX43689.1"/>
    </source>
</evidence>
<organism evidence="2">
    <name type="scientific">Tanacetum cinerariifolium</name>
    <name type="common">Dalmatian daisy</name>
    <name type="synonym">Chrysanthemum cinerariifolium</name>
    <dbReference type="NCBI Taxonomy" id="118510"/>
    <lineage>
        <taxon>Eukaryota</taxon>
        <taxon>Viridiplantae</taxon>
        <taxon>Streptophyta</taxon>
        <taxon>Embryophyta</taxon>
        <taxon>Tracheophyta</taxon>
        <taxon>Spermatophyta</taxon>
        <taxon>Magnoliopsida</taxon>
        <taxon>eudicotyledons</taxon>
        <taxon>Gunneridae</taxon>
        <taxon>Pentapetalae</taxon>
        <taxon>asterids</taxon>
        <taxon>campanulids</taxon>
        <taxon>Asterales</taxon>
        <taxon>Asteraceae</taxon>
        <taxon>Asteroideae</taxon>
        <taxon>Anthemideae</taxon>
        <taxon>Anthemidinae</taxon>
        <taxon>Tanacetum</taxon>
    </lineage>
</organism>
<name>A0A699H5W8_TANCI</name>
<evidence type="ECO:0000256" key="1">
    <source>
        <dbReference type="SAM" id="MobiDB-lite"/>
    </source>
</evidence>
<comment type="caution">
    <text evidence="2">The sequence shown here is derived from an EMBL/GenBank/DDBJ whole genome shotgun (WGS) entry which is preliminary data.</text>
</comment>
<dbReference type="AlphaFoldDB" id="A0A699H5W8"/>
<reference evidence="2" key="1">
    <citation type="journal article" date="2019" name="Sci. Rep.">
        <title>Draft genome of Tanacetum cinerariifolium, the natural source of mosquito coil.</title>
        <authorList>
            <person name="Yamashiro T."/>
            <person name="Shiraishi A."/>
            <person name="Satake H."/>
            <person name="Nakayama K."/>
        </authorList>
    </citation>
    <scope>NUCLEOTIDE SEQUENCE</scope>
</reference>
<protein>
    <submittedName>
        <fullName evidence="2">Uncharacterized protein</fullName>
    </submittedName>
</protein>
<proteinExistence type="predicted"/>
<feature type="region of interest" description="Disordered" evidence="1">
    <location>
        <begin position="1"/>
        <end position="36"/>
    </location>
</feature>
<sequence>MAFVSSNSTSSTNEADTTAGGVSTAHTQDTTVNSTSVDNLSDTVICAFLERQPNSPQLAKEDLEQIDPDDLEKMDLHWEMAMLTIRA</sequence>
<dbReference type="EMBL" id="BKCJ010108234">
    <property type="protein sequence ID" value="GEX43689.1"/>
    <property type="molecule type" value="Genomic_DNA"/>
</dbReference>
<accession>A0A699H5W8</accession>
<gene>
    <name evidence="2" type="ORF">Tci_315664</name>
</gene>